<organism evidence="2 3">
    <name type="scientific">Pomacea canaliculata</name>
    <name type="common">Golden apple snail</name>
    <dbReference type="NCBI Taxonomy" id="400727"/>
    <lineage>
        <taxon>Eukaryota</taxon>
        <taxon>Metazoa</taxon>
        <taxon>Spiralia</taxon>
        <taxon>Lophotrochozoa</taxon>
        <taxon>Mollusca</taxon>
        <taxon>Gastropoda</taxon>
        <taxon>Caenogastropoda</taxon>
        <taxon>Architaenioglossa</taxon>
        <taxon>Ampullarioidea</taxon>
        <taxon>Ampullariidae</taxon>
        <taxon>Pomacea</taxon>
    </lineage>
</organism>
<dbReference type="GO" id="GO:0016020">
    <property type="term" value="C:membrane"/>
    <property type="evidence" value="ECO:0007669"/>
    <property type="project" value="InterPro"/>
</dbReference>
<dbReference type="EMBL" id="PZQS01000005">
    <property type="protein sequence ID" value="PVD30637.1"/>
    <property type="molecule type" value="Genomic_DNA"/>
</dbReference>
<reference evidence="2 3" key="1">
    <citation type="submission" date="2018-04" db="EMBL/GenBank/DDBJ databases">
        <title>The genome of golden apple snail Pomacea canaliculata provides insight into stress tolerance and invasive adaptation.</title>
        <authorList>
            <person name="Liu C."/>
            <person name="Liu B."/>
            <person name="Ren Y."/>
            <person name="Zhang Y."/>
            <person name="Wang H."/>
            <person name="Li S."/>
            <person name="Jiang F."/>
            <person name="Yin L."/>
            <person name="Zhang G."/>
            <person name="Qian W."/>
            <person name="Fan W."/>
        </authorList>
    </citation>
    <scope>NUCLEOTIDE SEQUENCE [LARGE SCALE GENOMIC DNA]</scope>
    <source>
        <strain evidence="2">SZHN2017</strain>
        <tissue evidence="2">Muscle</tissue>
    </source>
</reference>
<protein>
    <recommendedName>
        <fullName evidence="1">G-protein coupled receptors family 2 profile 1 domain-containing protein</fullName>
    </recommendedName>
</protein>
<dbReference type="PROSITE" id="PS50227">
    <property type="entry name" value="G_PROTEIN_RECEP_F2_3"/>
    <property type="match status" value="1"/>
</dbReference>
<dbReference type="InterPro" id="IPR001879">
    <property type="entry name" value="GPCR_2_extracellular_dom"/>
</dbReference>
<dbReference type="SUPFAM" id="SSF111418">
    <property type="entry name" value="Hormone receptor domain"/>
    <property type="match status" value="1"/>
</dbReference>
<feature type="domain" description="G-protein coupled receptors family 2 profile 1" evidence="1">
    <location>
        <begin position="73"/>
        <end position="135"/>
    </location>
</feature>
<sequence length="143" mass="15678">MCFTFLYNSKPMDAIFTFKSFQIVFLNSSGSPVDFAPPDVSNDSVVEKVCRVVRQAKEDCTRWTSCCKAADNCCQRQLALGDVTRVTENEAGGGKAEQLACPRTWDGFSCWDDPTAGSMVTKSCPGYIEHSSDSGKWMMGSKA</sequence>
<comment type="caution">
    <text evidence="2">The sequence shown here is derived from an EMBL/GenBank/DDBJ whole genome shotgun (WGS) entry which is preliminary data.</text>
</comment>
<evidence type="ECO:0000313" key="3">
    <source>
        <dbReference type="Proteomes" id="UP000245119"/>
    </source>
</evidence>
<dbReference type="Gene3D" id="4.10.1240.10">
    <property type="entry name" value="GPCR, family 2, extracellular hormone receptor domain"/>
    <property type="match status" value="1"/>
</dbReference>
<dbReference type="GO" id="GO:0004930">
    <property type="term" value="F:G protein-coupled receptor activity"/>
    <property type="evidence" value="ECO:0007669"/>
    <property type="project" value="InterPro"/>
</dbReference>
<proteinExistence type="predicted"/>
<dbReference type="OrthoDB" id="6160250at2759"/>
<dbReference type="AlphaFoldDB" id="A0A2T7PB44"/>
<dbReference type="Proteomes" id="UP000245119">
    <property type="component" value="Linkage Group LG5"/>
</dbReference>
<dbReference type="InterPro" id="IPR036445">
    <property type="entry name" value="GPCR_2_extracell_dom_sf"/>
</dbReference>
<name>A0A2T7PB44_POMCA</name>
<evidence type="ECO:0000313" key="2">
    <source>
        <dbReference type="EMBL" id="PVD30637.1"/>
    </source>
</evidence>
<evidence type="ECO:0000259" key="1">
    <source>
        <dbReference type="PROSITE" id="PS50227"/>
    </source>
</evidence>
<dbReference type="Pfam" id="PF02793">
    <property type="entry name" value="HRM"/>
    <property type="match status" value="1"/>
</dbReference>
<accession>A0A2T7PB44</accession>
<keyword evidence="3" id="KW-1185">Reference proteome</keyword>
<dbReference type="STRING" id="400727.A0A2T7PB44"/>
<gene>
    <name evidence="2" type="ORF">C0Q70_09910</name>
</gene>